<reference evidence="2 3" key="1">
    <citation type="journal article" date="2018" name="Int. J. Syst. Evol. Microbiol.">
        <title>Micromonospora globbae sp. nov., an endophytic actinomycete isolated from roots of Globba winitii C. H. Wright.</title>
        <authorList>
            <person name="Kuncharoen N."/>
            <person name="Pittayakhajonwut P."/>
            <person name="Tanasupawat S."/>
        </authorList>
    </citation>
    <scope>NUCLEOTIDE SEQUENCE [LARGE SCALE GENOMIC DNA]</scope>
    <source>
        <strain evidence="2 3">WPS1-2</strain>
    </source>
</reference>
<evidence type="ECO:0000313" key="3">
    <source>
        <dbReference type="Proteomes" id="UP000285744"/>
    </source>
</evidence>
<gene>
    <name evidence="2" type="ORF">D7I43_31835</name>
</gene>
<evidence type="ECO:0000313" key="2">
    <source>
        <dbReference type="EMBL" id="RKF20499.1"/>
    </source>
</evidence>
<name>A0A420EIF1_9ACTN</name>
<keyword evidence="1" id="KW-0732">Signal</keyword>
<feature type="signal peptide" evidence="1">
    <location>
        <begin position="1"/>
        <end position="27"/>
    </location>
</feature>
<proteinExistence type="predicted"/>
<dbReference type="EMBL" id="RAQQ01000059">
    <property type="protein sequence ID" value="RKF20499.1"/>
    <property type="molecule type" value="Genomic_DNA"/>
</dbReference>
<evidence type="ECO:0000256" key="1">
    <source>
        <dbReference type="SAM" id="SignalP"/>
    </source>
</evidence>
<protein>
    <submittedName>
        <fullName evidence="2">Uncharacterized protein</fullName>
    </submittedName>
</protein>
<dbReference type="OrthoDB" id="3340104at2"/>
<feature type="chain" id="PRO_5019478265" evidence="1">
    <location>
        <begin position="28"/>
        <end position="325"/>
    </location>
</feature>
<comment type="caution">
    <text evidence="2">The sequence shown here is derived from an EMBL/GenBank/DDBJ whole genome shotgun (WGS) entry which is preliminary data.</text>
</comment>
<organism evidence="2 3">
    <name type="scientific">Micromonospora globbae</name>
    <dbReference type="NCBI Taxonomy" id="1894969"/>
    <lineage>
        <taxon>Bacteria</taxon>
        <taxon>Bacillati</taxon>
        <taxon>Actinomycetota</taxon>
        <taxon>Actinomycetes</taxon>
        <taxon>Micromonosporales</taxon>
        <taxon>Micromonosporaceae</taxon>
        <taxon>Micromonospora</taxon>
    </lineage>
</organism>
<sequence length="325" mass="34450">MKVRRTLATVTAALLVGSMSIAGTAQATSDIEEKAWAPRLLSTEHLYDGSAVRLRYTDKTSVITIVAPVGARVTFEGSETPTIMADGRRSYDRAVSVTKPRNLNKIPTAAAYSAAGRSVYADALAAGMSPSEAQRHATPQGVTAQDNPPITDSWCAYSEDAEPDPKFEWSGCGIYYELQFSGDTIYAAHSGTAHGWGTGVLGGGKELQKGYIATTHTDWNPSSTAFDIIEASPSSSMPGPSACTTFNVGLSQYVELGFSVPLCSDGWNVTWNRAFYKVEWHGASTGGESDSRSAGGAHTLRVAPINGSSWSTSFSIGWTYACLGC</sequence>
<dbReference type="RefSeq" id="WP_120332261.1">
    <property type="nucleotide sequence ID" value="NZ_RAQQ01000059.1"/>
</dbReference>
<dbReference type="Proteomes" id="UP000285744">
    <property type="component" value="Unassembled WGS sequence"/>
</dbReference>
<dbReference type="AlphaFoldDB" id="A0A420EIF1"/>
<accession>A0A420EIF1</accession>